<keyword evidence="7 9" id="KW-1015">Disulfide bond</keyword>
<protein>
    <recommendedName>
        <fullName evidence="12">EGF-like domain-containing protein</fullName>
    </recommendedName>
</protein>
<comment type="caution">
    <text evidence="9">Lacks conserved residue(s) required for the propagation of feature annotation.</text>
</comment>
<evidence type="ECO:0000256" key="11">
    <source>
        <dbReference type="SAM" id="SignalP"/>
    </source>
</evidence>
<dbReference type="SUPFAM" id="SSF57196">
    <property type="entry name" value="EGF/Laminin"/>
    <property type="match status" value="1"/>
</dbReference>
<dbReference type="PROSITE" id="PS50026">
    <property type="entry name" value="EGF_3"/>
    <property type="match status" value="1"/>
</dbReference>
<dbReference type="Gene3D" id="2.10.25.10">
    <property type="entry name" value="Laminin"/>
    <property type="match status" value="1"/>
</dbReference>
<evidence type="ECO:0000256" key="3">
    <source>
        <dbReference type="ARBA" id="ARBA00022692"/>
    </source>
</evidence>
<comment type="caution">
    <text evidence="13">The sequence shown here is derived from an EMBL/GenBank/DDBJ whole genome shotgun (WGS) entry which is preliminary data.</text>
</comment>
<keyword evidence="14" id="KW-1185">Reference proteome</keyword>
<dbReference type="GO" id="GO:0005615">
    <property type="term" value="C:extracellular space"/>
    <property type="evidence" value="ECO:0007669"/>
    <property type="project" value="TreeGrafter"/>
</dbReference>
<comment type="subcellular location">
    <subcellularLocation>
        <location evidence="1">Membrane</location>
        <topology evidence="1">Single-pass type I membrane protein</topology>
    </subcellularLocation>
</comment>
<evidence type="ECO:0000256" key="6">
    <source>
        <dbReference type="ARBA" id="ARBA00023136"/>
    </source>
</evidence>
<evidence type="ECO:0000256" key="1">
    <source>
        <dbReference type="ARBA" id="ARBA00004479"/>
    </source>
</evidence>
<sequence length="183" mass="20613">MKQCVKKSWCFAVFALASVSLLHSRTECAETELTLKLNKTQNLNITYNFTYNEPLVLPVHRPCSGEHEGLCIHGLCSYTEINNPYCTCYSGYLGTRCEHKDLATGLPISYNLEEVIAIICGVIFLLACMLVLSYCCYRKWYYSSTSLGRGYILDSVLVCTGRVQFSLRFASSKRCDIIVIPAQ</sequence>
<proteinExistence type="predicted"/>
<reference evidence="13" key="1">
    <citation type="submission" date="2023-06" db="EMBL/GenBank/DDBJ databases">
        <title>Male Hemibagrus guttatus genome.</title>
        <authorList>
            <person name="Bian C."/>
        </authorList>
    </citation>
    <scope>NUCLEOTIDE SEQUENCE</scope>
    <source>
        <strain evidence="13">Male_cb2023</strain>
        <tissue evidence="13">Muscle</tissue>
    </source>
</reference>
<keyword evidence="4 10" id="KW-1133">Transmembrane helix</keyword>
<dbReference type="GO" id="GO:0008083">
    <property type="term" value="F:growth factor activity"/>
    <property type="evidence" value="ECO:0007669"/>
    <property type="project" value="UniProtKB-KW"/>
</dbReference>
<evidence type="ECO:0000256" key="9">
    <source>
        <dbReference type="PROSITE-ProRule" id="PRU00076"/>
    </source>
</evidence>
<dbReference type="InterPro" id="IPR000742">
    <property type="entry name" value="EGF"/>
</dbReference>
<evidence type="ECO:0000256" key="4">
    <source>
        <dbReference type="ARBA" id="ARBA00022989"/>
    </source>
</evidence>
<dbReference type="PANTHER" id="PTHR10740:SF10">
    <property type="entry name" value="EPIGEN"/>
    <property type="match status" value="1"/>
</dbReference>
<feature type="transmembrane region" description="Helical" evidence="10">
    <location>
        <begin position="115"/>
        <end position="137"/>
    </location>
</feature>
<evidence type="ECO:0000256" key="2">
    <source>
        <dbReference type="ARBA" id="ARBA00022536"/>
    </source>
</evidence>
<feature type="signal peptide" evidence="11">
    <location>
        <begin position="1"/>
        <end position="24"/>
    </location>
</feature>
<feature type="disulfide bond" evidence="9">
    <location>
        <begin position="88"/>
        <end position="97"/>
    </location>
</feature>
<evidence type="ECO:0000313" key="14">
    <source>
        <dbReference type="Proteomes" id="UP001274896"/>
    </source>
</evidence>
<dbReference type="GO" id="GO:0016020">
    <property type="term" value="C:membrane"/>
    <property type="evidence" value="ECO:0007669"/>
    <property type="project" value="UniProtKB-SubCell"/>
</dbReference>
<name>A0AAE0R509_9TELE</name>
<evidence type="ECO:0000256" key="10">
    <source>
        <dbReference type="SAM" id="Phobius"/>
    </source>
</evidence>
<dbReference type="PANTHER" id="PTHR10740">
    <property type="entry name" value="TRANSFORMING GROWTH FACTOR ALPHA"/>
    <property type="match status" value="1"/>
</dbReference>
<organism evidence="13 14">
    <name type="scientific">Hemibagrus guttatus</name>
    <dbReference type="NCBI Taxonomy" id="175788"/>
    <lineage>
        <taxon>Eukaryota</taxon>
        <taxon>Metazoa</taxon>
        <taxon>Chordata</taxon>
        <taxon>Craniata</taxon>
        <taxon>Vertebrata</taxon>
        <taxon>Euteleostomi</taxon>
        <taxon>Actinopterygii</taxon>
        <taxon>Neopterygii</taxon>
        <taxon>Teleostei</taxon>
        <taxon>Ostariophysi</taxon>
        <taxon>Siluriformes</taxon>
        <taxon>Bagridae</taxon>
        <taxon>Hemibagrus</taxon>
    </lineage>
</organism>
<keyword evidence="3 10" id="KW-0812">Transmembrane</keyword>
<gene>
    <name evidence="13" type="ORF">QTP70_034592</name>
</gene>
<keyword evidence="5" id="KW-0339">Growth factor</keyword>
<dbReference type="GO" id="GO:0007173">
    <property type="term" value="P:epidermal growth factor receptor signaling pathway"/>
    <property type="evidence" value="ECO:0007669"/>
    <property type="project" value="TreeGrafter"/>
</dbReference>
<dbReference type="PROSITE" id="PS01186">
    <property type="entry name" value="EGF_2"/>
    <property type="match status" value="1"/>
</dbReference>
<dbReference type="EMBL" id="JAUCMX010000007">
    <property type="protein sequence ID" value="KAK3540680.1"/>
    <property type="molecule type" value="Genomic_DNA"/>
</dbReference>
<accession>A0AAE0R509</accession>
<dbReference type="AlphaFoldDB" id="A0AAE0R509"/>
<evidence type="ECO:0000256" key="5">
    <source>
        <dbReference type="ARBA" id="ARBA00023030"/>
    </source>
</evidence>
<evidence type="ECO:0000256" key="8">
    <source>
        <dbReference type="ARBA" id="ARBA00023180"/>
    </source>
</evidence>
<dbReference type="GO" id="GO:0045840">
    <property type="term" value="P:positive regulation of mitotic nuclear division"/>
    <property type="evidence" value="ECO:0007669"/>
    <property type="project" value="TreeGrafter"/>
</dbReference>
<evidence type="ECO:0000256" key="7">
    <source>
        <dbReference type="ARBA" id="ARBA00023157"/>
    </source>
</evidence>
<dbReference type="Proteomes" id="UP001274896">
    <property type="component" value="Unassembled WGS sequence"/>
</dbReference>
<dbReference type="PROSITE" id="PS00022">
    <property type="entry name" value="EGF_1"/>
    <property type="match status" value="1"/>
</dbReference>
<dbReference type="GO" id="GO:0005154">
    <property type="term" value="F:epidermal growth factor receptor binding"/>
    <property type="evidence" value="ECO:0007669"/>
    <property type="project" value="TreeGrafter"/>
</dbReference>
<feature type="domain" description="EGF-like" evidence="12">
    <location>
        <begin position="59"/>
        <end position="98"/>
    </location>
</feature>
<keyword evidence="6 10" id="KW-0472">Membrane</keyword>
<keyword evidence="11" id="KW-0732">Signal</keyword>
<feature type="chain" id="PRO_5042111711" description="EGF-like domain-containing protein" evidence="11">
    <location>
        <begin position="25"/>
        <end position="183"/>
    </location>
</feature>
<dbReference type="GO" id="GO:0008284">
    <property type="term" value="P:positive regulation of cell population proliferation"/>
    <property type="evidence" value="ECO:0007669"/>
    <property type="project" value="TreeGrafter"/>
</dbReference>
<evidence type="ECO:0000313" key="13">
    <source>
        <dbReference type="EMBL" id="KAK3540680.1"/>
    </source>
</evidence>
<dbReference type="PRINTS" id="PR00009">
    <property type="entry name" value="EGFTGF"/>
</dbReference>
<keyword evidence="2 9" id="KW-0245">EGF-like domain</keyword>
<evidence type="ECO:0000259" key="12">
    <source>
        <dbReference type="PROSITE" id="PS50026"/>
    </source>
</evidence>
<keyword evidence="8" id="KW-0325">Glycoprotein</keyword>